<gene>
    <name evidence="3" type="ORF">DFW101_1206</name>
</gene>
<protein>
    <submittedName>
        <fullName evidence="3">Rhodanese-like protein</fullName>
    </submittedName>
</protein>
<dbReference type="Gene3D" id="3.40.250.10">
    <property type="entry name" value="Rhodanese-like domain"/>
    <property type="match status" value="1"/>
</dbReference>
<dbReference type="PROSITE" id="PS50206">
    <property type="entry name" value="RHODANESE_3"/>
    <property type="match status" value="1"/>
</dbReference>
<feature type="domain" description="Rhodanese" evidence="2">
    <location>
        <begin position="63"/>
        <end position="147"/>
    </location>
</feature>
<dbReference type="HOGENOM" id="CLU_089574_5_2_7"/>
<dbReference type="InterPro" id="IPR001763">
    <property type="entry name" value="Rhodanese-like_dom"/>
</dbReference>
<dbReference type="Pfam" id="PF00581">
    <property type="entry name" value="Rhodanese"/>
    <property type="match status" value="1"/>
</dbReference>
<feature type="chain" id="PRO_5003503187" evidence="1">
    <location>
        <begin position="28"/>
        <end position="174"/>
    </location>
</feature>
<organism evidence="3 4">
    <name type="scientific">Solidesulfovibrio carbinoliphilus subsp. oakridgensis</name>
    <dbReference type="NCBI Taxonomy" id="694327"/>
    <lineage>
        <taxon>Bacteria</taxon>
        <taxon>Pseudomonadati</taxon>
        <taxon>Thermodesulfobacteriota</taxon>
        <taxon>Desulfovibrionia</taxon>
        <taxon>Desulfovibrionales</taxon>
        <taxon>Desulfovibrionaceae</taxon>
        <taxon>Solidesulfovibrio</taxon>
    </lineage>
</organism>
<keyword evidence="1" id="KW-0732">Signal</keyword>
<keyword evidence="4" id="KW-1185">Reference proteome</keyword>
<dbReference type="SMART" id="SM00450">
    <property type="entry name" value="RHOD"/>
    <property type="match status" value="1"/>
</dbReference>
<evidence type="ECO:0000313" key="4">
    <source>
        <dbReference type="Proteomes" id="UP000004662"/>
    </source>
</evidence>
<dbReference type="SUPFAM" id="SSF52821">
    <property type="entry name" value="Rhodanese/Cell cycle control phosphatase"/>
    <property type="match status" value="1"/>
</dbReference>
<sequence length="174" mass="18326">MTRTPFPVWPLAACLLALLAACSRPPADDAGRKARVEKLFAEAQKDFPAAPGIAPEEAVALWRQGRLLPLDIRTPAERAVSALPGAVTEEAFRADPALAAGKVAVAYCTIGYRSGLFVQNLGPGHPSVANLAGGILGWLHAGGTLTDPAGRPTTRVHVYGRAWDLAPLAYTPVW</sequence>
<evidence type="ECO:0000259" key="2">
    <source>
        <dbReference type="PROSITE" id="PS50206"/>
    </source>
</evidence>
<evidence type="ECO:0000313" key="3">
    <source>
        <dbReference type="EMBL" id="EHJ47216.1"/>
    </source>
</evidence>
<dbReference type="RefSeq" id="WP_009180628.1">
    <property type="nucleotide sequence ID" value="NZ_CM001368.1"/>
</dbReference>
<feature type="signal peptide" evidence="1">
    <location>
        <begin position="1"/>
        <end position="27"/>
    </location>
</feature>
<reference evidence="4" key="1">
    <citation type="journal article" date="2015" name="Genome Announc.">
        <title>High-Quality Draft Genome Sequence of Desulfovibrio carbinoliphilus FW-101-2B, an Organic Acid-Oxidizing Sulfate-Reducing Bacterium Isolated from Uranium(VI)-Contaminated Groundwater.</title>
        <authorList>
            <person name="Ramsay B.D."/>
            <person name="Hwang C."/>
            <person name="Woo H.L."/>
            <person name="Carroll S.L."/>
            <person name="Lucas S."/>
            <person name="Han J."/>
            <person name="Lapidus A.L."/>
            <person name="Cheng J.F."/>
            <person name="Goodwin L.A."/>
            <person name="Pitluck S."/>
            <person name="Peters L."/>
            <person name="Chertkov O."/>
            <person name="Held B."/>
            <person name="Detter J.C."/>
            <person name="Han C.S."/>
            <person name="Tapia R."/>
            <person name="Land M.L."/>
            <person name="Hauser L.J."/>
            <person name="Kyrpides N.C."/>
            <person name="Ivanova N.N."/>
            <person name="Mikhailova N."/>
            <person name="Pagani I."/>
            <person name="Woyke T."/>
            <person name="Arkin A.P."/>
            <person name="Dehal P."/>
            <person name="Chivian D."/>
            <person name="Criddle C.S."/>
            <person name="Wu W."/>
            <person name="Chakraborty R."/>
            <person name="Hazen T.C."/>
            <person name="Fields M.W."/>
        </authorList>
    </citation>
    <scope>NUCLEOTIDE SEQUENCE [LARGE SCALE GENOMIC DNA]</scope>
    <source>
        <strain evidence="4">FW-101-2B</strain>
    </source>
</reference>
<proteinExistence type="predicted"/>
<dbReference type="InterPro" id="IPR036873">
    <property type="entry name" value="Rhodanese-like_dom_sf"/>
</dbReference>
<dbReference type="CDD" id="cd00158">
    <property type="entry name" value="RHOD"/>
    <property type="match status" value="1"/>
</dbReference>
<name>G7Q4J3_9BACT</name>
<dbReference type="EMBL" id="CM001368">
    <property type="protein sequence ID" value="EHJ47216.1"/>
    <property type="molecule type" value="Genomic_DNA"/>
</dbReference>
<dbReference type="STRING" id="694327.DFW101_1206"/>
<accession>G7Q4J3</accession>
<evidence type="ECO:0000256" key="1">
    <source>
        <dbReference type="SAM" id="SignalP"/>
    </source>
</evidence>
<dbReference type="AlphaFoldDB" id="G7Q4J3"/>
<dbReference type="eggNOG" id="COG0607">
    <property type="taxonomic scope" value="Bacteria"/>
</dbReference>
<dbReference type="PROSITE" id="PS51257">
    <property type="entry name" value="PROKAR_LIPOPROTEIN"/>
    <property type="match status" value="1"/>
</dbReference>
<dbReference type="Proteomes" id="UP000004662">
    <property type="component" value="Chromosome"/>
</dbReference>
<dbReference type="OrthoDB" id="9789348at2"/>